<evidence type="ECO:0000313" key="3">
    <source>
        <dbReference type="Proteomes" id="UP000777438"/>
    </source>
</evidence>
<reference evidence="2 3" key="1">
    <citation type="journal article" date="2021" name="Nat. Commun.">
        <title>Genetic determinants of endophytism in the Arabidopsis root mycobiome.</title>
        <authorList>
            <person name="Mesny F."/>
            <person name="Miyauchi S."/>
            <person name="Thiergart T."/>
            <person name="Pickel B."/>
            <person name="Atanasova L."/>
            <person name="Karlsson M."/>
            <person name="Huettel B."/>
            <person name="Barry K.W."/>
            <person name="Haridas S."/>
            <person name="Chen C."/>
            <person name="Bauer D."/>
            <person name="Andreopoulos W."/>
            <person name="Pangilinan J."/>
            <person name="LaButti K."/>
            <person name="Riley R."/>
            <person name="Lipzen A."/>
            <person name="Clum A."/>
            <person name="Drula E."/>
            <person name="Henrissat B."/>
            <person name="Kohler A."/>
            <person name="Grigoriev I.V."/>
            <person name="Martin F.M."/>
            <person name="Hacquard S."/>
        </authorList>
    </citation>
    <scope>NUCLEOTIDE SEQUENCE [LARGE SCALE GENOMIC DNA]</scope>
    <source>
        <strain evidence="2 3">MPI-CAGE-CH-0241</strain>
    </source>
</reference>
<proteinExistence type="predicted"/>
<dbReference type="OrthoDB" id="422736at2759"/>
<protein>
    <submittedName>
        <fullName evidence="2">Uncharacterized protein</fullName>
    </submittedName>
</protein>
<evidence type="ECO:0000313" key="2">
    <source>
        <dbReference type="EMBL" id="KAH6896677.1"/>
    </source>
</evidence>
<gene>
    <name evidence="2" type="ORF">B0T10DRAFT_162034</name>
</gene>
<name>A0A9P9ATV0_9HYPO</name>
<accession>A0A9P9ATV0</accession>
<keyword evidence="3" id="KW-1185">Reference proteome</keyword>
<dbReference type="EMBL" id="JAGPYM010000003">
    <property type="protein sequence ID" value="KAH6896677.1"/>
    <property type="molecule type" value="Genomic_DNA"/>
</dbReference>
<sequence>MFRPGTSWADAGFMESNGQDDPENFEYYVGLDYAQKLAIPTVLEEEDGDILHLNDEEYIRNVSSRLGIKPVRLKGVSEVIRNV</sequence>
<comment type="caution">
    <text evidence="2">The sequence shown here is derived from an EMBL/GenBank/DDBJ whole genome shotgun (WGS) entry which is preliminary data.</text>
</comment>
<dbReference type="Proteomes" id="UP000777438">
    <property type="component" value="Unassembled WGS sequence"/>
</dbReference>
<evidence type="ECO:0000256" key="1">
    <source>
        <dbReference type="SAM" id="MobiDB-lite"/>
    </source>
</evidence>
<feature type="region of interest" description="Disordered" evidence="1">
    <location>
        <begin position="1"/>
        <end position="21"/>
    </location>
</feature>
<organism evidence="2 3">
    <name type="scientific">Thelonectria olida</name>
    <dbReference type="NCBI Taxonomy" id="1576542"/>
    <lineage>
        <taxon>Eukaryota</taxon>
        <taxon>Fungi</taxon>
        <taxon>Dikarya</taxon>
        <taxon>Ascomycota</taxon>
        <taxon>Pezizomycotina</taxon>
        <taxon>Sordariomycetes</taxon>
        <taxon>Hypocreomycetidae</taxon>
        <taxon>Hypocreales</taxon>
        <taxon>Nectriaceae</taxon>
        <taxon>Thelonectria</taxon>
    </lineage>
</organism>
<dbReference type="AlphaFoldDB" id="A0A9P9ATV0"/>